<dbReference type="GO" id="GO:0017004">
    <property type="term" value="P:cytochrome complex assembly"/>
    <property type="evidence" value="ECO:0007669"/>
    <property type="project" value="UniProtKB-KW"/>
</dbReference>
<evidence type="ECO:0000256" key="6">
    <source>
        <dbReference type="SAM" id="Phobius"/>
    </source>
</evidence>
<gene>
    <name evidence="9" type="ordered locus">Echvi_0876</name>
</gene>
<dbReference type="PANTHER" id="PTHR30071:SF1">
    <property type="entry name" value="CYTOCHROME B_B6 PROTEIN-RELATED"/>
    <property type="match status" value="1"/>
</dbReference>
<dbReference type="KEGG" id="evi:Echvi_0876"/>
<comment type="subcellular location">
    <subcellularLocation>
        <location evidence="1">Membrane</location>
        <topology evidence="1">Multi-pass membrane protein</topology>
    </subcellularLocation>
</comment>
<dbReference type="EMBL" id="CP003346">
    <property type="protein sequence ID" value="AGA77149.1"/>
    <property type="molecule type" value="Genomic_DNA"/>
</dbReference>
<feature type="transmembrane region" description="Helical" evidence="6">
    <location>
        <begin position="760"/>
        <end position="782"/>
    </location>
</feature>
<dbReference type="eggNOG" id="COG0755">
    <property type="taxonomic scope" value="Bacteria"/>
</dbReference>
<sequence length="1037" mass="118970">MRLLKLLISSKFMLVLLISFALAMAVATFIENDFGTPAAWSLIYESWWFEMIMVLLAINFLANIQRYQLFSRKKWPIGLFHVAFVIIILAAGITRYFSHAGTIHIREGQAQNTYYSQEKYLQVRALKEGNSQRFFKPLKLTDKTFQATTVSLPFQDQLSVNITRYIPHAKPEFMPGEQDYLDMAVTMGSGREDMILPIGKNLAMNDLQLATDEESASPIKIYKTDSTWMIASDVHLQVMQMSNQQLGVLHSGDVKPLKLRSLYQWENGAFVIKGIHENSQLTYEEVQDPKLAEQLPDAVLMEVLDHDGQVIDRQYVSIVKLAPEWRRFRYQDTQYEYTYGPKAHTLPFSLYLKDFEMQRYPGSQSPSSYASNLVVEDATSSFDYRIYMNNVLDHGGYRFYQASYDMDEQGTVLSINQDRLGSTLTYVGYFLLGLGMFFTLFTYNSRFRQLNQHLKKIKAQTVLLGLMCLPALGQGQTMDQQAEWVVPEGQAEQYGMLVVQDLDGRMKPLNTLANEIVRKLSGKTTVSLEGSEVTLNPEQLLLAVQMYPEMMGSLPLIKIDAEKGQMIYEWLGLSPTGKVSFLDFLDAEGQYKLQQQVEKVHLLKPSERNEADNELLKVDERFNIFFGLLTGDFLKLFPNRLDENHTWFTRENYRQNFPEEDMKFVQHITGIYLQGLQEGLETGQWDNATASLDYISLYQQKAGAPVYPSEDRIEAELLYNKLSLGNRLFGIFWLLGLLMLVLAIWGTFREDKWLQRFWNIGMVLSALGMLVFTFHLGLRWYIALHPPWSDGFEMLVFVGWGVLFFGLIFSRKSRFTVPLGLLFSGTLLFVAFLEWLNPEITNLMPVLHSYWLKIHVAIIVSSYAPLALAAVMALLTMILLLFTPKHPLVKWWKSLLELSIVNELAITIGLFLLAIGTFLGGVWANESWGRYWAWDPKETWALISILVYACVLHLRLVPGLKNFMVYQLASLWAFASIIMTSFGVNYYLSGLHSYAKGDPVPIPTWVYWCVAILLAISIGAIYRYRKFPSDIKAYLRV</sequence>
<feature type="transmembrane region" description="Helical" evidence="6">
    <location>
        <begin position="856"/>
        <end position="883"/>
    </location>
</feature>
<feature type="transmembrane region" description="Helical" evidence="6">
    <location>
        <begin position="76"/>
        <end position="97"/>
    </location>
</feature>
<dbReference type="Proteomes" id="UP000010796">
    <property type="component" value="Chromosome"/>
</dbReference>
<keyword evidence="2 6" id="KW-0812">Transmembrane</keyword>
<feature type="transmembrane region" description="Helical" evidence="6">
    <location>
        <begin position="895"/>
        <end position="919"/>
    </location>
</feature>
<feature type="transmembrane region" description="Helical" evidence="6">
    <location>
        <begin position="12"/>
        <end position="30"/>
    </location>
</feature>
<dbReference type="AlphaFoldDB" id="L0FTB7"/>
<name>L0FTB7_ECHVK</name>
<dbReference type="GO" id="GO:0005886">
    <property type="term" value="C:plasma membrane"/>
    <property type="evidence" value="ECO:0007669"/>
    <property type="project" value="TreeGrafter"/>
</dbReference>
<dbReference type="InterPro" id="IPR002541">
    <property type="entry name" value="Cyt_c_assembly"/>
</dbReference>
<keyword evidence="10" id="KW-1185">Reference proteome</keyword>
<feature type="transmembrane region" description="Helical" evidence="6">
    <location>
        <begin position="939"/>
        <end position="957"/>
    </location>
</feature>
<dbReference type="HOGENOM" id="CLU_008710_0_0_10"/>
<evidence type="ECO:0000256" key="1">
    <source>
        <dbReference type="ARBA" id="ARBA00004141"/>
    </source>
</evidence>
<feature type="transmembrane region" description="Helical" evidence="6">
    <location>
        <begin position="728"/>
        <end position="748"/>
    </location>
</feature>
<dbReference type="OrthoDB" id="9814290at2"/>
<dbReference type="InterPro" id="IPR045062">
    <property type="entry name" value="Cyt_c_biogenesis_CcsA/CcmC"/>
</dbReference>
<keyword evidence="4 6" id="KW-1133">Transmembrane helix</keyword>
<feature type="transmembrane region" description="Helical" evidence="6">
    <location>
        <begin position="964"/>
        <end position="985"/>
    </location>
</feature>
<dbReference type="PANTHER" id="PTHR30071">
    <property type="entry name" value="HEME EXPORTER PROTEIN C"/>
    <property type="match status" value="1"/>
</dbReference>
<reference evidence="10" key="1">
    <citation type="submission" date="2012-02" db="EMBL/GenBank/DDBJ databases">
        <title>The complete genome of Echinicola vietnamensis DSM 17526.</title>
        <authorList>
            <person name="Lucas S."/>
            <person name="Copeland A."/>
            <person name="Lapidus A."/>
            <person name="Glavina del Rio T."/>
            <person name="Dalin E."/>
            <person name="Tice H."/>
            <person name="Bruce D."/>
            <person name="Goodwin L."/>
            <person name="Pitluck S."/>
            <person name="Peters L."/>
            <person name="Ovchinnikova G."/>
            <person name="Teshima H."/>
            <person name="Kyrpides N."/>
            <person name="Mavromatis K."/>
            <person name="Ivanova N."/>
            <person name="Brettin T."/>
            <person name="Detter J.C."/>
            <person name="Han C."/>
            <person name="Larimer F."/>
            <person name="Land M."/>
            <person name="Hauser L."/>
            <person name="Markowitz V."/>
            <person name="Cheng J.-F."/>
            <person name="Hugenholtz P."/>
            <person name="Woyke T."/>
            <person name="Wu D."/>
            <person name="Brambilla E."/>
            <person name="Klenk H.-P."/>
            <person name="Eisen J.A."/>
        </authorList>
    </citation>
    <scope>NUCLEOTIDE SEQUENCE [LARGE SCALE GENOMIC DNA]</scope>
    <source>
        <strain evidence="10">DSM 17526 / LMG 23754 / KMM 6221</strain>
    </source>
</reference>
<evidence type="ECO:0000256" key="5">
    <source>
        <dbReference type="ARBA" id="ARBA00023136"/>
    </source>
</evidence>
<feature type="transmembrane region" description="Helical" evidence="6">
    <location>
        <begin position="1005"/>
        <end position="1024"/>
    </location>
</feature>
<evidence type="ECO:0000313" key="10">
    <source>
        <dbReference type="Proteomes" id="UP000010796"/>
    </source>
</evidence>
<evidence type="ECO:0000256" key="4">
    <source>
        <dbReference type="ARBA" id="ARBA00022989"/>
    </source>
</evidence>
<feature type="transmembrane region" description="Helical" evidence="6">
    <location>
        <begin position="794"/>
        <end position="810"/>
    </location>
</feature>
<keyword evidence="5 6" id="KW-0472">Membrane</keyword>
<dbReference type="RefSeq" id="WP_015264714.1">
    <property type="nucleotide sequence ID" value="NC_019904.1"/>
</dbReference>
<feature type="domain" description="Cytochrome c assembly protein" evidence="7">
    <location>
        <begin position="788"/>
        <end position="992"/>
    </location>
</feature>
<protein>
    <submittedName>
        <fullName evidence="9">ABC-type transport system involved in cytochrome c biogenesis, permease component</fullName>
    </submittedName>
</protein>
<evidence type="ECO:0000256" key="2">
    <source>
        <dbReference type="ARBA" id="ARBA00022692"/>
    </source>
</evidence>
<feature type="domain" description="ResB-like" evidence="8">
    <location>
        <begin position="338"/>
        <end position="412"/>
    </location>
</feature>
<accession>L0FTB7</accession>
<dbReference type="InterPro" id="IPR007816">
    <property type="entry name" value="ResB-like_domain"/>
</dbReference>
<dbReference type="PATRIC" id="fig|926556.3.peg.890"/>
<feature type="transmembrane region" description="Helical" evidence="6">
    <location>
        <begin position="817"/>
        <end position="836"/>
    </location>
</feature>
<proteinExistence type="predicted"/>
<dbReference type="Pfam" id="PF05140">
    <property type="entry name" value="ResB"/>
    <property type="match status" value="1"/>
</dbReference>
<organism evidence="9 10">
    <name type="scientific">Echinicola vietnamensis (strain DSM 17526 / LMG 23754 / KMM 6221)</name>
    <dbReference type="NCBI Taxonomy" id="926556"/>
    <lineage>
        <taxon>Bacteria</taxon>
        <taxon>Pseudomonadati</taxon>
        <taxon>Bacteroidota</taxon>
        <taxon>Cytophagia</taxon>
        <taxon>Cytophagales</taxon>
        <taxon>Cyclobacteriaceae</taxon>
        <taxon>Echinicola</taxon>
    </lineage>
</organism>
<dbReference type="eggNOG" id="COG1333">
    <property type="taxonomic scope" value="Bacteria"/>
</dbReference>
<feature type="transmembrane region" description="Helical" evidence="6">
    <location>
        <begin position="42"/>
        <end position="64"/>
    </location>
</feature>
<keyword evidence="3" id="KW-0201">Cytochrome c-type biogenesis</keyword>
<evidence type="ECO:0000256" key="3">
    <source>
        <dbReference type="ARBA" id="ARBA00022748"/>
    </source>
</evidence>
<dbReference type="STRING" id="926556.Echvi_0876"/>
<dbReference type="GO" id="GO:0020037">
    <property type="term" value="F:heme binding"/>
    <property type="evidence" value="ECO:0007669"/>
    <property type="project" value="InterPro"/>
</dbReference>
<evidence type="ECO:0000313" key="9">
    <source>
        <dbReference type="EMBL" id="AGA77149.1"/>
    </source>
</evidence>
<evidence type="ECO:0000259" key="7">
    <source>
        <dbReference type="Pfam" id="PF01578"/>
    </source>
</evidence>
<dbReference type="Pfam" id="PF01578">
    <property type="entry name" value="Cytochrom_C_asm"/>
    <property type="match status" value="1"/>
</dbReference>
<evidence type="ECO:0000259" key="8">
    <source>
        <dbReference type="Pfam" id="PF05140"/>
    </source>
</evidence>